<dbReference type="InterPro" id="IPR037049">
    <property type="entry name" value="DUF1214_C_sf"/>
</dbReference>
<feature type="domain" description="DUF1214" evidence="2">
    <location>
        <begin position="381"/>
        <end position="485"/>
    </location>
</feature>
<name>A0A1Q2MFL0_9BACT</name>
<keyword evidence="1" id="KW-0732">Signal</keyword>
<accession>A0A1Q2MFL0</accession>
<dbReference type="OrthoDB" id="272779at2"/>
<sequence precursor="true">MKPNITILTLTAALVVSSAHAQSNPAREAAKTKAASIPDKVQTVAGELEFLDGVPIGKTNDRVYDYLTRARALSVYLDNIGAVSIYCVLAGMAEQGADAPNKVALWRKLMDSRTPVITSNTSTMYAYAPTDLANDGPTVIEIPPGMLGFLNDAWQRYVGDMGMAGSDRGQGGKYLVIPPGYEGVIPDGYFLLEPPTNRNFLFLRGSIKDGLEAAVENFQKGLKIYPLKDAANPAPTELVNMSGRAFSTIFPSNLKYYEILNDIVQHEPVDAVNPEVRGYMASIGIVKGKPFNPDERMKMLLEEAAVLGNAAGRSITYDPRIDGVKIYPDSKSNWVMAYANKNTSFEADGIMNLDARVLFYYNAGGVTPAMALTRPGAGSDYALAVLDNNDQPFDGSKTYKLHLPPNVPVNNFWAVTMYDTQTRCQLQTSQLFPTKGSLTEGVQKNEDGSYDLYFGPKAPEGKEGNWLETIPGKSWFCILRMYGPLEPWINKTWRPSEIELVK</sequence>
<dbReference type="InterPro" id="IPR037050">
    <property type="entry name" value="DUF1254_sf"/>
</dbReference>
<dbReference type="InterPro" id="IPR010679">
    <property type="entry name" value="DUF1254"/>
</dbReference>
<reference evidence="5" key="1">
    <citation type="submission" date="2017-02" db="EMBL/GenBank/DDBJ databases">
        <title>Comparative genomics and description of representatives of a novel lineage of planctomycetes thriving in anoxic sediments.</title>
        <authorList>
            <person name="Spring S."/>
            <person name="Bunk B."/>
            <person name="Sproer C."/>
        </authorList>
    </citation>
    <scope>NUCLEOTIDE SEQUENCE [LARGE SCALE GENOMIC DNA]</scope>
    <source>
        <strain evidence="5">SM-Chi-D1</strain>
    </source>
</reference>
<evidence type="ECO:0008006" key="6">
    <source>
        <dbReference type="Google" id="ProtNLM"/>
    </source>
</evidence>
<feature type="domain" description="DUF1254" evidence="3">
    <location>
        <begin position="101"/>
        <end position="226"/>
    </location>
</feature>
<organism evidence="4 5">
    <name type="scientific">Limihaloglobus sulfuriphilus</name>
    <dbReference type="NCBI Taxonomy" id="1851148"/>
    <lineage>
        <taxon>Bacteria</taxon>
        <taxon>Pseudomonadati</taxon>
        <taxon>Planctomycetota</taxon>
        <taxon>Phycisphaerae</taxon>
        <taxon>Sedimentisphaerales</taxon>
        <taxon>Sedimentisphaeraceae</taxon>
        <taxon>Limihaloglobus</taxon>
    </lineage>
</organism>
<feature type="chain" id="PRO_5012003961" description="DUF1254 domain-containing protein" evidence="1">
    <location>
        <begin position="22"/>
        <end position="502"/>
    </location>
</feature>
<evidence type="ECO:0000259" key="2">
    <source>
        <dbReference type="Pfam" id="PF06742"/>
    </source>
</evidence>
<dbReference type="SUPFAM" id="SSF160935">
    <property type="entry name" value="VPA0735-like"/>
    <property type="match status" value="1"/>
</dbReference>
<evidence type="ECO:0000256" key="1">
    <source>
        <dbReference type="SAM" id="SignalP"/>
    </source>
</evidence>
<dbReference type="Pfam" id="PF06742">
    <property type="entry name" value="DUF1214"/>
    <property type="match status" value="1"/>
</dbReference>
<dbReference type="STRING" id="1851148.SMSP2_01823"/>
<evidence type="ECO:0000313" key="4">
    <source>
        <dbReference type="EMBL" id="AQQ71449.1"/>
    </source>
</evidence>
<feature type="signal peptide" evidence="1">
    <location>
        <begin position="1"/>
        <end position="21"/>
    </location>
</feature>
<gene>
    <name evidence="4" type="ORF">SMSP2_01823</name>
</gene>
<dbReference type="InterPro" id="IPR010621">
    <property type="entry name" value="DUF1214"/>
</dbReference>
<dbReference type="AlphaFoldDB" id="A0A1Q2MFL0"/>
<evidence type="ECO:0000259" key="3">
    <source>
        <dbReference type="Pfam" id="PF06863"/>
    </source>
</evidence>
<dbReference type="EMBL" id="CP019646">
    <property type="protein sequence ID" value="AQQ71449.1"/>
    <property type="molecule type" value="Genomic_DNA"/>
</dbReference>
<dbReference type="Gene3D" id="2.60.120.600">
    <property type="entry name" value="Domain of unknown function DUF1214, C-terminal domain"/>
    <property type="match status" value="1"/>
</dbReference>
<keyword evidence="5" id="KW-1185">Reference proteome</keyword>
<proteinExistence type="predicted"/>
<dbReference type="KEGG" id="pbas:SMSP2_01823"/>
<evidence type="ECO:0000313" key="5">
    <source>
        <dbReference type="Proteomes" id="UP000188181"/>
    </source>
</evidence>
<dbReference type="PANTHER" id="PTHR36509:SF3">
    <property type="entry name" value="SIGNAL PEPTIDE PROTEIN"/>
    <property type="match status" value="1"/>
</dbReference>
<dbReference type="Pfam" id="PF06863">
    <property type="entry name" value="DUF1254"/>
    <property type="match status" value="1"/>
</dbReference>
<dbReference type="Gene3D" id="2.60.40.1610">
    <property type="entry name" value="Domain of unknown function DUF1254"/>
    <property type="match status" value="1"/>
</dbReference>
<dbReference type="PANTHER" id="PTHR36509">
    <property type="entry name" value="BLL3101 PROTEIN"/>
    <property type="match status" value="1"/>
</dbReference>
<dbReference type="Proteomes" id="UP000188181">
    <property type="component" value="Chromosome"/>
</dbReference>
<dbReference type="Gene3D" id="1.10.3360.10">
    <property type="entry name" value="VPA0735-like domain"/>
    <property type="match status" value="1"/>
</dbReference>
<protein>
    <recommendedName>
        <fullName evidence="6">DUF1254 domain-containing protein</fullName>
    </recommendedName>
</protein>